<proteinExistence type="predicted"/>
<reference evidence="3 4" key="1">
    <citation type="submission" date="2015-10" db="EMBL/GenBank/DDBJ databases">
        <title>Draft genome sequence of Streptomyces griseoruber DSM 40281, type strain for the species Streptomyces griseoruber.</title>
        <authorList>
            <person name="Ruckert C."/>
            <person name="Winkler A."/>
            <person name="Kalinowski J."/>
            <person name="Kampfer P."/>
            <person name="Glaeser S."/>
        </authorList>
    </citation>
    <scope>NUCLEOTIDE SEQUENCE [LARGE SCALE GENOMIC DNA]</scope>
    <source>
        <strain evidence="3 4">DSM 40281</strain>
    </source>
</reference>
<accession>A0A117RER8</accession>
<dbReference type="Pfam" id="PF18082">
    <property type="entry name" value="NAT_N"/>
    <property type="match status" value="1"/>
</dbReference>
<protein>
    <submittedName>
        <fullName evidence="3">Acyltransferase</fullName>
    </submittedName>
</protein>
<evidence type="ECO:0000259" key="2">
    <source>
        <dbReference type="Pfam" id="PF18164"/>
    </source>
</evidence>
<dbReference type="Pfam" id="PF18164">
    <property type="entry name" value="GNAT_C"/>
    <property type="match status" value="1"/>
</dbReference>
<dbReference type="GO" id="GO:0016746">
    <property type="term" value="F:acyltransferase activity"/>
    <property type="evidence" value="ECO:0007669"/>
    <property type="project" value="UniProtKB-KW"/>
</dbReference>
<gene>
    <name evidence="3" type="ORF">AQJ64_05605</name>
</gene>
<keyword evidence="4" id="KW-1185">Reference proteome</keyword>
<dbReference type="InterPro" id="IPR041644">
    <property type="entry name" value="GNAT_C"/>
</dbReference>
<feature type="domain" description="GNAT-like C-terminal" evidence="2">
    <location>
        <begin position="153"/>
        <end position="311"/>
    </location>
</feature>
<organism evidence="3 4">
    <name type="scientific">Streptomyces griseoruber</name>
    <dbReference type="NCBI Taxonomy" id="1943"/>
    <lineage>
        <taxon>Bacteria</taxon>
        <taxon>Bacillati</taxon>
        <taxon>Actinomycetota</taxon>
        <taxon>Actinomycetes</taxon>
        <taxon>Kitasatosporales</taxon>
        <taxon>Streptomycetaceae</taxon>
        <taxon>Streptomyces</taxon>
    </lineage>
</organism>
<dbReference type="Proteomes" id="UP000052982">
    <property type="component" value="Unassembled WGS sequence"/>
</dbReference>
<dbReference type="RefSeq" id="WP_055637989.1">
    <property type="nucleotide sequence ID" value="NZ_KQ948764.1"/>
</dbReference>
<dbReference type="Gene3D" id="3.40.630.120">
    <property type="match status" value="1"/>
</dbReference>
<evidence type="ECO:0000259" key="1">
    <source>
        <dbReference type="Pfam" id="PF18082"/>
    </source>
</evidence>
<dbReference type="InterPro" id="IPR041273">
    <property type="entry name" value="NAT_N"/>
</dbReference>
<evidence type="ECO:0000313" key="4">
    <source>
        <dbReference type="Proteomes" id="UP000052982"/>
    </source>
</evidence>
<keyword evidence="3" id="KW-0012">Acyltransferase</keyword>
<evidence type="ECO:0000313" key="3">
    <source>
        <dbReference type="EMBL" id="KUN86776.1"/>
    </source>
</evidence>
<dbReference type="AlphaFoldDB" id="A0A117RER8"/>
<feature type="domain" description="N-acyltransferase N-terminal" evidence="1">
    <location>
        <begin position="6"/>
        <end position="151"/>
    </location>
</feature>
<dbReference type="STRING" id="1943.AQJ64_05605"/>
<comment type="caution">
    <text evidence="3">The sequence shown here is derived from an EMBL/GenBank/DDBJ whole genome shotgun (WGS) entry which is preliminary data.</text>
</comment>
<dbReference type="OrthoDB" id="3229305at2"/>
<dbReference type="EMBL" id="LMWW01000008">
    <property type="protein sequence ID" value="KUN86776.1"/>
    <property type="molecule type" value="Genomic_DNA"/>
</dbReference>
<name>A0A117RER8_9ACTN</name>
<keyword evidence="3" id="KW-0808">Transferase</keyword>
<sequence>MLPEADELAEALLDLGVPYEDIDEAVRLSRRLPDDTEALRLLEETVRELVPETAGTGETGVAGRSATEGILGSIELPELPDAAGPHARYFPLYVFAAALPRARARHRARGIPEPVSRLTLADVGRCVALHRRRHGTGGVLNAGWPTLHFRGELYQLGRLQFQRTRIGGRTGDLLAAAGLPVGPGDPALALHVPDFMGPLTPGAVDRSLALAREFFPRHHPEEQYTVATCASWLLDPQFKRHLPGDSNIVRFQDRFRLGPPPAEPEDSVPVRFVFGTTDEPLDRLPRDTVLQRAVLDHLREGGHWFIGHGWLPL</sequence>